<keyword evidence="6 8" id="KW-1133">Transmembrane helix</keyword>
<evidence type="ECO:0000313" key="9">
    <source>
        <dbReference type="EMBL" id="GAX02364.1"/>
    </source>
</evidence>
<organism evidence="9 10">
    <name type="scientific">Secundilactobacillus silagei JCM 19001</name>
    <dbReference type="NCBI Taxonomy" id="1302250"/>
    <lineage>
        <taxon>Bacteria</taxon>
        <taxon>Bacillati</taxon>
        <taxon>Bacillota</taxon>
        <taxon>Bacilli</taxon>
        <taxon>Lactobacillales</taxon>
        <taxon>Lactobacillaceae</taxon>
        <taxon>Secundilactobacillus</taxon>
    </lineage>
</organism>
<dbReference type="RefSeq" id="WP_089137354.1">
    <property type="nucleotide sequence ID" value="NZ_BCMG01000018.1"/>
</dbReference>
<evidence type="ECO:0000313" key="10">
    <source>
        <dbReference type="Proteomes" id="UP000198402"/>
    </source>
</evidence>
<evidence type="ECO:0000256" key="5">
    <source>
        <dbReference type="ARBA" id="ARBA00022692"/>
    </source>
</evidence>
<evidence type="ECO:0000256" key="3">
    <source>
        <dbReference type="ARBA" id="ARBA00022448"/>
    </source>
</evidence>
<feature type="transmembrane region" description="Helical" evidence="8">
    <location>
        <begin position="27"/>
        <end position="49"/>
    </location>
</feature>
<keyword evidence="7 8" id="KW-0472">Membrane</keyword>
<dbReference type="SUPFAM" id="SSF103481">
    <property type="entry name" value="Multidrug resistance efflux transporter EmrE"/>
    <property type="match status" value="1"/>
</dbReference>
<keyword evidence="10" id="KW-1185">Reference proteome</keyword>
<feature type="transmembrane region" description="Helical" evidence="8">
    <location>
        <begin position="204"/>
        <end position="224"/>
    </location>
</feature>
<dbReference type="EMBL" id="BCMG01000018">
    <property type="protein sequence ID" value="GAX02364.1"/>
    <property type="molecule type" value="Genomic_DNA"/>
</dbReference>
<feature type="transmembrane region" description="Helical" evidence="8">
    <location>
        <begin position="230"/>
        <end position="252"/>
    </location>
</feature>
<keyword evidence="4" id="KW-0762">Sugar transport</keyword>
<comment type="caution">
    <text evidence="9">The sequence shown here is derived from an EMBL/GenBank/DDBJ whole genome shotgun (WGS) entry which is preliminary data.</text>
</comment>
<dbReference type="Proteomes" id="UP000198402">
    <property type="component" value="Unassembled WGS sequence"/>
</dbReference>
<dbReference type="CDD" id="cd23110">
    <property type="entry name" value="GRP"/>
    <property type="match status" value="1"/>
</dbReference>
<dbReference type="OrthoDB" id="1452595at2"/>
<gene>
    <name evidence="9" type="primary">glcU_2</name>
    <name evidence="9" type="ORF">IWT126_02433</name>
</gene>
<evidence type="ECO:0000256" key="7">
    <source>
        <dbReference type="ARBA" id="ARBA00023136"/>
    </source>
</evidence>
<feature type="transmembrane region" description="Helical" evidence="8">
    <location>
        <begin position="117"/>
        <end position="137"/>
    </location>
</feature>
<evidence type="ECO:0000256" key="1">
    <source>
        <dbReference type="ARBA" id="ARBA00004651"/>
    </source>
</evidence>
<keyword evidence="5 8" id="KW-0812">Transmembrane</keyword>
<dbReference type="GO" id="GO:0015144">
    <property type="term" value="F:carbohydrate transmembrane transporter activity"/>
    <property type="evidence" value="ECO:0007669"/>
    <property type="project" value="InterPro"/>
</dbReference>
<dbReference type="GO" id="GO:0005886">
    <property type="term" value="C:plasma membrane"/>
    <property type="evidence" value="ECO:0007669"/>
    <property type="project" value="UniProtKB-SubCell"/>
</dbReference>
<feature type="transmembrane region" description="Helical" evidence="8">
    <location>
        <begin position="144"/>
        <end position="160"/>
    </location>
</feature>
<dbReference type="InterPro" id="IPR010651">
    <property type="entry name" value="Sugar_transport"/>
</dbReference>
<reference evidence="9 10" key="1">
    <citation type="submission" date="2015-11" db="EMBL/GenBank/DDBJ databases">
        <title>Draft genome sequences of new species of the genus Lactobacillus isolated from orchardgrass silage.</title>
        <authorList>
            <person name="Tohno M."/>
            <person name="Tanizawa Y."/>
            <person name="Arita M."/>
        </authorList>
    </citation>
    <scope>NUCLEOTIDE SEQUENCE [LARGE SCALE GENOMIC DNA]</scope>
    <source>
        <strain evidence="9 10">IWT126</strain>
    </source>
</reference>
<dbReference type="Pfam" id="PF06800">
    <property type="entry name" value="Sugar_transport"/>
    <property type="match status" value="1"/>
</dbReference>
<evidence type="ECO:0000256" key="4">
    <source>
        <dbReference type="ARBA" id="ARBA00022597"/>
    </source>
</evidence>
<dbReference type="PANTHER" id="PTHR16119">
    <property type="entry name" value="TRANSMEMBRANE PROTEIN 144"/>
    <property type="match status" value="1"/>
</dbReference>
<evidence type="ECO:0000256" key="8">
    <source>
        <dbReference type="SAM" id="Phobius"/>
    </source>
</evidence>
<name>A0A1Z5IKR7_9LACO</name>
<feature type="transmembrane region" description="Helical" evidence="8">
    <location>
        <begin position="259"/>
        <end position="278"/>
    </location>
</feature>
<evidence type="ECO:0000256" key="6">
    <source>
        <dbReference type="ARBA" id="ARBA00022989"/>
    </source>
</evidence>
<dbReference type="InterPro" id="IPR037185">
    <property type="entry name" value="EmrE-like"/>
</dbReference>
<comment type="subcellular location">
    <subcellularLocation>
        <location evidence="1">Cell membrane</location>
        <topology evidence="1">Multi-pass membrane protein</topology>
    </subcellularLocation>
</comment>
<comment type="similarity">
    <text evidence="2">Belongs to the GRP transporter (TC 2.A.7.5) family.</text>
</comment>
<sequence>MNILIGLIPALCWGLYPICLTKMGGSYFQQLFGTSVGILIFASFVQLIFKYSISTTDFLLYFISGVCWSIGQTGQIWCFKKVSVSAVMPITTAFQTIGNSLIGGWLFKEWSGVLDNLLGLGALIIILLGVFIANGFVKIQHKDLVAYFILFLTTVGYWGYSGFPHYCSAGGLMGFFPQAMGMMIGSSVIYLIGHKKAIGDDRLGIRNISSGILFGGAASTYLVSLGLNGLVNAFALTQLNVVIATMTAMLILKEKPKKQIMSTLIGLIILILGVFMMVKI</sequence>
<accession>A0A1Z5IKR7</accession>
<protein>
    <submittedName>
        <fullName evidence="9">Glucose uptake protein</fullName>
    </submittedName>
</protein>
<proteinExistence type="inferred from homology"/>
<feature type="transmembrane region" description="Helical" evidence="8">
    <location>
        <begin position="172"/>
        <end position="192"/>
    </location>
</feature>
<evidence type="ECO:0000256" key="2">
    <source>
        <dbReference type="ARBA" id="ARBA00006117"/>
    </source>
</evidence>
<dbReference type="PANTHER" id="PTHR16119:SF17">
    <property type="entry name" value="TRANSMEMBRANE PROTEIN 144"/>
    <property type="match status" value="1"/>
</dbReference>
<dbReference type="AlphaFoldDB" id="A0A1Z5IKR7"/>
<keyword evidence="3" id="KW-0813">Transport</keyword>